<dbReference type="GO" id="GO:0003676">
    <property type="term" value="F:nucleic acid binding"/>
    <property type="evidence" value="ECO:0007669"/>
    <property type="project" value="InterPro"/>
</dbReference>
<name>A0AAP0WWL9_LIQFO</name>
<feature type="domain" description="G-patch" evidence="2">
    <location>
        <begin position="298"/>
        <end position="344"/>
    </location>
</feature>
<protein>
    <recommendedName>
        <fullName evidence="2">G-patch domain-containing protein</fullName>
    </recommendedName>
</protein>
<sequence>MNFEQLYDCGTRIEQAINSGQVDKNEGKAMKKTYGSGGSPNNQGGNRAVNPPSNSNIVAVVNQGARREFDDLGMSLFKAFANLTRRGHLQALAPRPLPNPIPPRYNLNEFCHFHQMAGHKTDNCARLRHEIQDLIDNKKIPKPREGVEPNIHQNPLPEYQRNVAFIERDTEMWDPSNLIKEVMVLDVDAWKDYSEINVQKGTFWDSMDDVVTEEDGILHLTRSGRHFKLSYLEGDHPGREAELERNDKKPDEEDDKDLCEVKGEEAEMTWRGFEIIQVIEKVGPCEIEKISPDFGEGVNHIAAHLMKKMNFMPGMGLGKYNQGVAEFPDFKLQNNRLGLGYNDENDGLPLNQGTLNGNFVKEGDDFPYCGSQNLGLIV</sequence>
<gene>
    <name evidence="3" type="ORF">L1049_010796</name>
</gene>
<dbReference type="InterPro" id="IPR000467">
    <property type="entry name" value="G_patch_dom"/>
</dbReference>
<accession>A0AAP0WWL9</accession>
<dbReference type="PROSITE" id="PS50174">
    <property type="entry name" value="G_PATCH"/>
    <property type="match status" value="1"/>
</dbReference>
<evidence type="ECO:0000259" key="2">
    <source>
        <dbReference type="PROSITE" id="PS50174"/>
    </source>
</evidence>
<dbReference type="Proteomes" id="UP001415857">
    <property type="component" value="Unassembled WGS sequence"/>
</dbReference>
<dbReference type="EMBL" id="JBBPBK010000006">
    <property type="protein sequence ID" value="KAK9282579.1"/>
    <property type="molecule type" value="Genomic_DNA"/>
</dbReference>
<dbReference type="AlphaFoldDB" id="A0AAP0WWL9"/>
<keyword evidence="4" id="KW-1185">Reference proteome</keyword>
<feature type="region of interest" description="Disordered" evidence="1">
    <location>
        <begin position="21"/>
        <end position="54"/>
    </location>
</feature>
<evidence type="ECO:0000313" key="4">
    <source>
        <dbReference type="Proteomes" id="UP001415857"/>
    </source>
</evidence>
<dbReference type="SMART" id="SM00443">
    <property type="entry name" value="G_patch"/>
    <property type="match status" value="1"/>
</dbReference>
<organism evidence="3 4">
    <name type="scientific">Liquidambar formosana</name>
    <name type="common">Formosan gum</name>
    <dbReference type="NCBI Taxonomy" id="63359"/>
    <lineage>
        <taxon>Eukaryota</taxon>
        <taxon>Viridiplantae</taxon>
        <taxon>Streptophyta</taxon>
        <taxon>Embryophyta</taxon>
        <taxon>Tracheophyta</taxon>
        <taxon>Spermatophyta</taxon>
        <taxon>Magnoliopsida</taxon>
        <taxon>eudicotyledons</taxon>
        <taxon>Gunneridae</taxon>
        <taxon>Pentapetalae</taxon>
        <taxon>Saxifragales</taxon>
        <taxon>Altingiaceae</taxon>
        <taxon>Liquidambar</taxon>
    </lineage>
</organism>
<reference evidence="3 4" key="1">
    <citation type="journal article" date="2024" name="Plant J.">
        <title>Genome sequences and population genomics reveal climatic adaptation and genomic divergence between two closely related sweetgum species.</title>
        <authorList>
            <person name="Xu W.Q."/>
            <person name="Ren C.Q."/>
            <person name="Zhang X.Y."/>
            <person name="Comes H.P."/>
            <person name="Liu X.H."/>
            <person name="Li Y.G."/>
            <person name="Kettle C.J."/>
            <person name="Jalonen R."/>
            <person name="Gaisberger H."/>
            <person name="Ma Y.Z."/>
            <person name="Qiu Y.X."/>
        </authorList>
    </citation>
    <scope>NUCLEOTIDE SEQUENCE [LARGE SCALE GENOMIC DNA]</scope>
    <source>
        <strain evidence="3">Hangzhou</strain>
    </source>
</reference>
<dbReference type="Pfam" id="PF01585">
    <property type="entry name" value="G-patch"/>
    <property type="match status" value="1"/>
</dbReference>
<proteinExistence type="predicted"/>
<evidence type="ECO:0000313" key="3">
    <source>
        <dbReference type="EMBL" id="KAK9282579.1"/>
    </source>
</evidence>
<comment type="caution">
    <text evidence="3">The sequence shown here is derived from an EMBL/GenBank/DDBJ whole genome shotgun (WGS) entry which is preliminary data.</text>
</comment>
<evidence type="ECO:0000256" key="1">
    <source>
        <dbReference type="SAM" id="MobiDB-lite"/>
    </source>
</evidence>